<accession>A0A8S9XQ94</accession>
<comment type="caution">
    <text evidence="1">The sequence shown here is derived from an EMBL/GenBank/DDBJ whole genome shotgun (WGS) entry which is preliminary data.</text>
</comment>
<evidence type="ECO:0000313" key="1">
    <source>
        <dbReference type="EMBL" id="KAF6211107.1"/>
    </source>
</evidence>
<reference evidence="1" key="1">
    <citation type="journal article" date="2021" name="Mol. Ecol. Resour.">
        <title>Apolygus lucorum genome provides insights into omnivorousness and mesophyll feeding.</title>
        <authorList>
            <person name="Liu Y."/>
            <person name="Liu H."/>
            <person name="Wang H."/>
            <person name="Huang T."/>
            <person name="Liu B."/>
            <person name="Yang B."/>
            <person name="Yin L."/>
            <person name="Li B."/>
            <person name="Zhang Y."/>
            <person name="Zhang S."/>
            <person name="Jiang F."/>
            <person name="Zhang X."/>
            <person name="Ren Y."/>
            <person name="Wang B."/>
            <person name="Wang S."/>
            <person name="Lu Y."/>
            <person name="Wu K."/>
            <person name="Fan W."/>
            <person name="Wang G."/>
        </authorList>
    </citation>
    <scope>NUCLEOTIDE SEQUENCE</scope>
    <source>
        <strain evidence="1">12Hb</strain>
    </source>
</reference>
<dbReference type="Proteomes" id="UP000466442">
    <property type="component" value="Linkage Group LG5"/>
</dbReference>
<gene>
    <name evidence="1" type="ORF">GE061_014221</name>
</gene>
<name>A0A8S9XQ94_APOLU</name>
<organism evidence="1 2">
    <name type="scientific">Apolygus lucorum</name>
    <name type="common">Small green plant bug</name>
    <name type="synonym">Lygocoris lucorum</name>
    <dbReference type="NCBI Taxonomy" id="248454"/>
    <lineage>
        <taxon>Eukaryota</taxon>
        <taxon>Metazoa</taxon>
        <taxon>Ecdysozoa</taxon>
        <taxon>Arthropoda</taxon>
        <taxon>Hexapoda</taxon>
        <taxon>Insecta</taxon>
        <taxon>Pterygota</taxon>
        <taxon>Neoptera</taxon>
        <taxon>Paraneoptera</taxon>
        <taxon>Hemiptera</taxon>
        <taxon>Heteroptera</taxon>
        <taxon>Panheteroptera</taxon>
        <taxon>Cimicomorpha</taxon>
        <taxon>Miridae</taxon>
        <taxon>Mirini</taxon>
        <taxon>Apolygus</taxon>
    </lineage>
</organism>
<dbReference type="EMBL" id="WIXP02000005">
    <property type="protein sequence ID" value="KAF6211107.1"/>
    <property type="molecule type" value="Genomic_DNA"/>
</dbReference>
<dbReference type="AlphaFoldDB" id="A0A8S9XQ94"/>
<sequence>MLSIPRLLQVSPSTAASFRPAADYQDDCGSRDSKPEAQFFQVHLRCNFVIADKPPIRFEFPRFIEHEARAIFILNKDKFRDGFSAFS</sequence>
<keyword evidence="2" id="KW-1185">Reference proteome</keyword>
<proteinExistence type="predicted"/>
<evidence type="ECO:0000313" key="2">
    <source>
        <dbReference type="Proteomes" id="UP000466442"/>
    </source>
</evidence>
<protein>
    <submittedName>
        <fullName evidence="1">Uncharacterized protein</fullName>
    </submittedName>
</protein>